<dbReference type="InterPro" id="IPR036379">
    <property type="entry name" value="A-amylase_inhib_sf"/>
</dbReference>
<accession>A0ABR7SVS5</accession>
<evidence type="ECO:0000256" key="1">
    <source>
        <dbReference type="SAM" id="SignalP"/>
    </source>
</evidence>
<feature type="chain" id="PRO_5045125013" evidence="1">
    <location>
        <begin position="36"/>
        <end position="102"/>
    </location>
</feature>
<dbReference type="RefSeq" id="WP_187819407.1">
    <property type="nucleotide sequence ID" value="NZ_JACTVJ010000031.1"/>
</dbReference>
<comment type="caution">
    <text evidence="2">The sequence shown here is derived from an EMBL/GenBank/DDBJ whole genome shotgun (WGS) entry which is preliminary data.</text>
</comment>
<feature type="signal peptide" evidence="1">
    <location>
        <begin position="1"/>
        <end position="35"/>
    </location>
</feature>
<evidence type="ECO:0000313" key="2">
    <source>
        <dbReference type="EMBL" id="MBC9718979.1"/>
    </source>
</evidence>
<proteinExistence type="predicted"/>
<gene>
    <name evidence="2" type="ORF">H9Y04_41280</name>
</gene>
<dbReference type="Proteomes" id="UP000642284">
    <property type="component" value="Unassembled WGS sequence"/>
</dbReference>
<sequence length="102" mass="10464">MKKTRSMRARAALSVGTILLSSAGIGLATTSPAAAADCVLSNNAGVGLPTSSKSYCSVTVGRKAQWSFGPDSSCKKFTPGQTRTFLAPYPFSGWSGLKACAV</sequence>
<protein>
    <submittedName>
        <fullName evidence="2">Uncharacterized protein</fullName>
    </submittedName>
</protein>
<name>A0ABR7SVS5_9ACTN</name>
<keyword evidence="1" id="KW-0732">Signal</keyword>
<reference evidence="2 3" key="1">
    <citation type="submission" date="2020-08" db="EMBL/GenBank/DDBJ databases">
        <title>Genemic of Streptomyces polyaspartic.</title>
        <authorList>
            <person name="Liu W."/>
        </authorList>
    </citation>
    <scope>NUCLEOTIDE SEQUENCE [LARGE SCALE GENOMIC DNA]</scope>
    <source>
        <strain evidence="2 3">TRM66268-LWL</strain>
    </source>
</reference>
<keyword evidence="3" id="KW-1185">Reference proteome</keyword>
<organism evidence="2 3">
    <name type="scientific">Streptomyces polyasparticus</name>
    <dbReference type="NCBI Taxonomy" id="2767826"/>
    <lineage>
        <taxon>Bacteria</taxon>
        <taxon>Bacillati</taxon>
        <taxon>Actinomycetota</taxon>
        <taxon>Actinomycetes</taxon>
        <taxon>Kitasatosporales</taxon>
        <taxon>Streptomycetaceae</taxon>
        <taxon>Streptomyces</taxon>
    </lineage>
</organism>
<dbReference type="Gene3D" id="2.60.40.20">
    <property type="entry name" value="Alpha-amylase inhibitor"/>
    <property type="match status" value="1"/>
</dbReference>
<dbReference type="EMBL" id="JACTVJ010000031">
    <property type="protein sequence ID" value="MBC9718979.1"/>
    <property type="molecule type" value="Genomic_DNA"/>
</dbReference>
<evidence type="ECO:0000313" key="3">
    <source>
        <dbReference type="Proteomes" id="UP000642284"/>
    </source>
</evidence>